<keyword evidence="3" id="KW-1185">Reference proteome</keyword>
<evidence type="ECO:0000313" key="3">
    <source>
        <dbReference type="Proteomes" id="UP001152759"/>
    </source>
</evidence>
<feature type="compositionally biased region" description="Basic and acidic residues" evidence="1">
    <location>
        <begin position="47"/>
        <end position="59"/>
    </location>
</feature>
<name>A0A9P0AJC3_BEMTA</name>
<dbReference type="AlphaFoldDB" id="A0A9P0AJC3"/>
<proteinExistence type="predicted"/>
<gene>
    <name evidence="2" type="ORF">BEMITA_LOCUS12409</name>
</gene>
<dbReference type="Proteomes" id="UP001152759">
    <property type="component" value="Chromosome 8"/>
</dbReference>
<sequence length="69" mass="7937">MSDKKEVYNSNNDHDGFPAELKTQILIQQRPAKAGLGAEGSAPTKLLDPKEEKKQELWRKTQQRFKKLK</sequence>
<organism evidence="2 3">
    <name type="scientific">Bemisia tabaci</name>
    <name type="common">Sweetpotato whitefly</name>
    <name type="synonym">Aleurodes tabaci</name>
    <dbReference type="NCBI Taxonomy" id="7038"/>
    <lineage>
        <taxon>Eukaryota</taxon>
        <taxon>Metazoa</taxon>
        <taxon>Ecdysozoa</taxon>
        <taxon>Arthropoda</taxon>
        <taxon>Hexapoda</taxon>
        <taxon>Insecta</taxon>
        <taxon>Pterygota</taxon>
        <taxon>Neoptera</taxon>
        <taxon>Paraneoptera</taxon>
        <taxon>Hemiptera</taxon>
        <taxon>Sternorrhyncha</taxon>
        <taxon>Aleyrodoidea</taxon>
        <taxon>Aleyrodidae</taxon>
        <taxon>Aleyrodinae</taxon>
        <taxon>Bemisia</taxon>
    </lineage>
</organism>
<protein>
    <submittedName>
        <fullName evidence="2">Uncharacterized protein</fullName>
    </submittedName>
</protein>
<evidence type="ECO:0000313" key="2">
    <source>
        <dbReference type="EMBL" id="CAH0394070.1"/>
    </source>
</evidence>
<reference evidence="2" key="1">
    <citation type="submission" date="2021-12" db="EMBL/GenBank/DDBJ databases">
        <authorList>
            <person name="King R."/>
        </authorList>
    </citation>
    <scope>NUCLEOTIDE SEQUENCE</scope>
</reference>
<accession>A0A9P0AJC3</accession>
<dbReference type="EMBL" id="OU963869">
    <property type="protein sequence ID" value="CAH0394070.1"/>
    <property type="molecule type" value="Genomic_DNA"/>
</dbReference>
<evidence type="ECO:0000256" key="1">
    <source>
        <dbReference type="SAM" id="MobiDB-lite"/>
    </source>
</evidence>
<feature type="region of interest" description="Disordered" evidence="1">
    <location>
        <begin position="31"/>
        <end position="69"/>
    </location>
</feature>